<dbReference type="RefSeq" id="WP_161744013.1">
    <property type="nucleotide sequence ID" value="NZ_JAAAMV010000011.1"/>
</dbReference>
<proteinExistence type="predicted"/>
<evidence type="ECO:0000313" key="1">
    <source>
        <dbReference type="EMBL" id="NBD25197.1"/>
    </source>
</evidence>
<evidence type="ECO:0000313" key="2">
    <source>
        <dbReference type="Proteomes" id="UP000665561"/>
    </source>
</evidence>
<dbReference type="Proteomes" id="UP000665561">
    <property type="component" value="Unassembled WGS sequence"/>
</dbReference>
<reference evidence="1 2" key="1">
    <citation type="submission" date="2020-01" db="EMBL/GenBank/DDBJ databases">
        <title>Paenibacillus soybeanensis sp. nov. isolated from the nodules of soybean (Glycine max(L.) Merr).</title>
        <authorList>
            <person name="Wang H."/>
        </authorList>
    </citation>
    <scope>NUCLEOTIDE SEQUENCE [LARGE SCALE GENOMIC DNA]</scope>
    <source>
        <strain evidence="1 2">T1</strain>
    </source>
</reference>
<organism evidence="1 2">
    <name type="scientific">Paenibacillus glycinis</name>
    <dbReference type="NCBI Taxonomy" id="2697035"/>
    <lineage>
        <taxon>Bacteria</taxon>
        <taxon>Bacillati</taxon>
        <taxon>Bacillota</taxon>
        <taxon>Bacilli</taxon>
        <taxon>Bacillales</taxon>
        <taxon>Paenibacillaceae</taxon>
        <taxon>Paenibacillus</taxon>
    </lineage>
</organism>
<name>A0ABW9XS88_9BACL</name>
<protein>
    <submittedName>
        <fullName evidence="1">Uncharacterized protein</fullName>
    </submittedName>
</protein>
<comment type="caution">
    <text evidence="1">The sequence shown here is derived from an EMBL/GenBank/DDBJ whole genome shotgun (WGS) entry which is preliminary data.</text>
</comment>
<gene>
    <name evidence="1" type="ORF">GT019_15040</name>
</gene>
<dbReference type="EMBL" id="JAAAMV010000011">
    <property type="protein sequence ID" value="NBD25197.1"/>
    <property type="molecule type" value="Genomic_DNA"/>
</dbReference>
<sequence length="189" mass="19743">MMTKAETMDKLIEEKGALGGAEVIAMIRELFGCDLASAPMAPGTPEPLAAIDAFLGERGGRAAGSELRGMINAAFGINLDALSALEGKRISLFSKGQWMLQADDDLFVVYTGDGDVDVKIYPTGYLADLTGSRALPPELAEALTRLGYADEGPAGCTYADPAGQAVPDAFKGQTIMTLMNAIRASYASA</sequence>
<accession>A0ABW9XS88</accession>
<keyword evidence="2" id="KW-1185">Reference proteome</keyword>